<dbReference type="AlphaFoldDB" id="A0A3P1CL81"/>
<dbReference type="OrthoDB" id="956515at2"/>
<protein>
    <submittedName>
        <fullName evidence="1">Uncharacterized protein</fullName>
    </submittedName>
</protein>
<sequence length="126" mass="14812">MQPQHNPNIEKLIWNESFRKWVLQPTAESDAFWYLWQVSNPDRAADFRLARTVVAALQVHDRPLPEAELQQLIARTVALAKKERPFQSAKPVFRLFRWPLPDWTAFVLLVSTWSRVKCKLATFVKI</sequence>
<proteinExistence type="predicted"/>
<name>A0A3P1CL81_9BACT</name>
<dbReference type="RefSeq" id="WP_124907572.1">
    <property type="nucleotide sequence ID" value="NZ_RQJP01000003.1"/>
</dbReference>
<comment type="caution">
    <text evidence="1">The sequence shown here is derived from an EMBL/GenBank/DDBJ whole genome shotgun (WGS) entry which is preliminary data.</text>
</comment>
<keyword evidence="2" id="KW-1185">Reference proteome</keyword>
<dbReference type="Proteomes" id="UP000274271">
    <property type="component" value="Unassembled WGS sequence"/>
</dbReference>
<accession>A0A3P1CL81</accession>
<gene>
    <name evidence="1" type="ORF">EHT87_15555</name>
</gene>
<dbReference type="EMBL" id="RQJP01000003">
    <property type="protein sequence ID" value="RRB13674.1"/>
    <property type="molecule type" value="Genomic_DNA"/>
</dbReference>
<organism evidence="1 2">
    <name type="scientific">Larkinella knui</name>
    <dbReference type="NCBI Taxonomy" id="2025310"/>
    <lineage>
        <taxon>Bacteria</taxon>
        <taxon>Pseudomonadati</taxon>
        <taxon>Bacteroidota</taxon>
        <taxon>Cytophagia</taxon>
        <taxon>Cytophagales</taxon>
        <taxon>Spirosomataceae</taxon>
        <taxon>Larkinella</taxon>
    </lineage>
</organism>
<evidence type="ECO:0000313" key="1">
    <source>
        <dbReference type="EMBL" id="RRB13674.1"/>
    </source>
</evidence>
<reference evidence="1 2" key="1">
    <citation type="submission" date="2018-11" db="EMBL/GenBank/DDBJ databases">
        <authorList>
            <person name="Zhou Z."/>
            <person name="Wang G."/>
        </authorList>
    </citation>
    <scope>NUCLEOTIDE SEQUENCE [LARGE SCALE GENOMIC DNA]</scope>
    <source>
        <strain evidence="1 2">KCTC42998</strain>
    </source>
</reference>
<evidence type="ECO:0000313" key="2">
    <source>
        <dbReference type="Proteomes" id="UP000274271"/>
    </source>
</evidence>